<accession>A0A9W5R251</accession>
<gene>
    <name evidence="1" type="ORF">IKC_06295</name>
</gene>
<reference evidence="1 2" key="1">
    <citation type="submission" date="2012-12" db="EMBL/GenBank/DDBJ databases">
        <title>The Genome Sequence of Bacillus cereus VD184.</title>
        <authorList>
            <consortium name="The Broad Institute Genome Sequencing Platform"/>
            <consortium name="The Broad Institute Genome Sequencing Center for Infectious Disease"/>
            <person name="Feldgarden M."/>
            <person name="Van der Auwera G.A."/>
            <person name="Mahillon J."/>
            <person name="Duprez V."/>
            <person name="Timmery S."/>
            <person name="Mattelet C."/>
            <person name="Dierick K."/>
            <person name="Sun M."/>
            <person name="Yu Z."/>
            <person name="Zhu L."/>
            <person name="Hu X."/>
            <person name="Shank E.B."/>
            <person name="Swiecicka I."/>
            <person name="Hansen B.M."/>
            <person name="Andrup L."/>
            <person name="Walker B."/>
            <person name="Young S.K."/>
            <person name="Zeng Q."/>
            <person name="Gargeya S."/>
            <person name="Fitzgerald M."/>
            <person name="Haas B."/>
            <person name="Abouelleil A."/>
            <person name="Alvarado L."/>
            <person name="Arachchi H.M."/>
            <person name="Berlin A.M."/>
            <person name="Chapman S.B."/>
            <person name="Dewar J."/>
            <person name="Goldberg J."/>
            <person name="Griggs A."/>
            <person name="Gujja S."/>
            <person name="Hansen M."/>
            <person name="Howarth C."/>
            <person name="Imamovic A."/>
            <person name="Larimer J."/>
            <person name="McCowan C."/>
            <person name="Murphy C."/>
            <person name="Neiman D."/>
            <person name="Pearson M."/>
            <person name="Priest M."/>
            <person name="Roberts A."/>
            <person name="Saif S."/>
            <person name="Shea T."/>
            <person name="Sisk P."/>
            <person name="Sykes S."/>
            <person name="Wortman J."/>
            <person name="Nusbaum C."/>
            <person name="Birren B."/>
        </authorList>
    </citation>
    <scope>NUCLEOTIDE SEQUENCE [LARGE SCALE GENOMIC DNA]</scope>
    <source>
        <strain evidence="1 2">VD184</strain>
    </source>
</reference>
<protein>
    <submittedName>
        <fullName evidence="1">Uncharacterized protein</fullName>
    </submittedName>
</protein>
<evidence type="ECO:0000313" key="1">
    <source>
        <dbReference type="EMBL" id="EOQ04918.1"/>
    </source>
</evidence>
<comment type="caution">
    <text evidence="1">The sequence shown here is derived from an EMBL/GenBank/DDBJ whole genome shotgun (WGS) entry which is preliminary data.</text>
</comment>
<dbReference type="Proteomes" id="UP000014028">
    <property type="component" value="Unassembled WGS sequence"/>
</dbReference>
<name>A0A9W5R251_BACCE</name>
<evidence type="ECO:0000313" key="2">
    <source>
        <dbReference type="Proteomes" id="UP000014028"/>
    </source>
</evidence>
<proteinExistence type="predicted"/>
<sequence length="186" mass="21514">MRELAVNKSVQPITLDGKIAENEGVLQTMQTYMKKSLSRQERTMNQHTKQLSTINKSVEEVKQQYKEAIQSHVAKRIIREQLQKERYEKAHKLAQSNVQLTTEDYIKIEKMVEQVGENAREKVEVIVADEATKRETTRVMYQITSYIKKKLGLRSIEDIPNGLVDQHKTLLQGVTRKKLDSFGKKG</sequence>
<dbReference type="AlphaFoldDB" id="A0A9W5R251"/>
<organism evidence="1 2">
    <name type="scientific">Bacillus cereus VD184</name>
    <dbReference type="NCBI Taxonomy" id="1053242"/>
    <lineage>
        <taxon>Bacteria</taxon>
        <taxon>Bacillati</taxon>
        <taxon>Bacillota</taxon>
        <taxon>Bacilli</taxon>
        <taxon>Bacillales</taxon>
        <taxon>Bacillaceae</taxon>
        <taxon>Bacillus</taxon>
        <taxon>Bacillus cereus group</taxon>
    </lineage>
</organism>
<dbReference type="RefSeq" id="WP_016123581.1">
    <property type="nucleotide sequence ID" value="NZ_KB976837.1"/>
</dbReference>
<dbReference type="EMBL" id="AHFK01000081">
    <property type="protein sequence ID" value="EOQ04918.1"/>
    <property type="molecule type" value="Genomic_DNA"/>
</dbReference>